<evidence type="ECO:0000256" key="2">
    <source>
        <dbReference type="SAM" id="Phobius"/>
    </source>
</evidence>
<keyword evidence="2" id="KW-1133">Transmembrane helix</keyword>
<dbReference type="EMBL" id="ML992664">
    <property type="protein sequence ID" value="KAF2216539.1"/>
    <property type="molecule type" value="Genomic_DNA"/>
</dbReference>
<dbReference type="AlphaFoldDB" id="A0A6A6FT29"/>
<sequence length="55" mass="6118">MENGDMLTIAASIALIVWSLVMNTLYDAEQHREKMAAEGEAAGHHMPTRLLHQTI</sequence>
<name>A0A6A6FT29_9PEZI</name>
<organism evidence="3 4">
    <name type="scientific">Cercospora zeae-maydis SCOH1-5</name>
    <dbReference type="NCBI Taxonomy" id="717836"/>
    <lineage>
        <taxon>Eukaryota</taxon>
        <taxon>Fungi</taxon>
        <taxon>Dikarya</taxon>
        <taxon>Ascomycota</taxon>
        <taxon>Pezizomycotina</taxon>
        <taxon>Dothideomycetes</taxon>
        <taxon>Dothideomycetidae</taxon>
        <taxon>Mycosphaerellales</taxon>
        <taxon>Mycosphaerellaceae</taxon>
        <taxon>Cercospora</taxon>
    </lineage>
</organism>
<gene>
    <name evidence="3" type="ORF">CERZMDRAFT_93832</name>
</gene>
<dbReference type="Proteomes" id="UP000799539">
    <property type="component" value="Unassembled WGS sequence"/>
</dbReference>
<accession>A0A6A6FT29</accession>
<keyword evidence="2" id="KW-0472">Membrane</keyword>
<protein>
    <submittedName>
        <fullName evidence="3">Uncharacterized protein</fullName>
    </submittedName>
</protein>
<feature type="transmembrane region" description="Helical" evidence="2">
    <location>
        <begin position="6"/>
        <end position="26"/>
    </location>
</feature>
<evidence type="ECO:0000313" key="3">
    <source>
        <dbReference type="EMBL" id="KAF2216539.1"/>
    </source>
</evidence>
<keyword evidence="4" id="KW-1185">Reference proteome</keyword>
<dbReference type="OrthoDB" id="10434243at2759"/>
<reference evidence="3" key="1">
    <citation type="journal article" date="2020" name="Stud. Mycol.">
        <title>101 Dothideomycetes genomes: a test case for predicting lifestyles and emergence of pathogens.</title>
        <authorList>
            <person name="Haridas S."/>
            <person name="Albert R."/>
            <person name="Binder M."/>
            <person name="Bloem J."/>
            <person name="Labutti K."/>
            <person name="Salamov A."/>
            <person name="Andreopoulos B."/>
            <person name="Baker S."/>
            <person name="Barry K."/>
            <person name="Bills G."/>
            <person name="Bluhm B."/>
            <person name="Cannon C."/>
            <person name="Castanera R."/>
            <person name="Culley D."/>
            <person name="Daum C."/>
            <person name="Ezra D."/>
            <person name="Gonzalez J."/>
            <person name="Henrissat B."/>
            <person name="Kuo A."/>
            <person name="Liang C."/>
            <person name="Lipzen A."/>
            <person name="Lutzoni F."/>
            <person name="Magnuson J."/>
            <person name="Mondo S."/>
            <person name="Nolan M."/>
            <person name="Ohm R."/>
            <person name="Pangilinan J."/>
            <person name="Park H.-J."/>
            <person name="Ramirez L."/>
            <person name="Alfaro M."/>
            <person name="Sun H."/>
            <person name="Tritt A."/>
            <person name="Yoshinaga Y."/>
            <person name="Zwiers L.-H."/>
            <person name="Turgeon B."/>
            <person name="Goodwin S."/>
            <person name="Spatafora J."/>
            <person name="Crous P."/>
            <person name="Grigoriev I."/>
        </authorList>
    </citation>
    <scope>NUCLEOTIDE SEQUENCE</scope>
    <source>
        <strain evidence="3">SCOH1-5</strain>
    </source>
</reference>
<keyword evidence="2" id="KW-0812">Transmembrane</keyword>
<evidence type="ECO:0000313" key="4">
    <source>
        <dbReference type="Proteomes" id="UP000799539"/>
    </source>
</evidence>
<feature type="region of interest" description="Disordered" evidence="1">
    <location>
        <begin position="36"/>
        <end position="55"/>
    </location>
</feature>
<evidence type="ECO:0000256" key="1">
    <source>
        <dbReference type="SAM" id="MobiDB-lite"/>
    </source>
</evidence>
<proteinExistence type="predicted"/>